<dbReference type="InterPro" id="IPR024425">
    <property type="entry name" value="LiaF-like_C"/>
</dbReference>
<keyword evidence="4" id="KW-1185">Reference proteome</keyword>
<protein>
    <submittedName>
        <fullName evidence="3">Uncharacterized protein</fullName>
    </submittedName>
</protein>
<evidence type="ECO:0000313" key="3">
    <source>
        <dbReference type="EMBL" id="OZM75307.1"/>
    </source>
</evidence>
<dbReference type="InParanoid" id="A0A263DCR9"/>
<gene>
    <name evidence="3" type="ORF">CFN78_02185</name>
</gene>
<dbReference type="InterPro" id="IPR012551">
    <property type="entry name" value="DUF1707_SHOCT-like"/>
</dbReference>
<dbReference type="PANTHER" id="PTHR40763:SF4">
    <property type="entry name" value="DUF1707 DOMAIN-CONTAINING PROTEIN"/>
    <property type="match status" value="1"/>
</dbReference>
<evidence type="ECO:0000313" key="4">
    <source>
        <dbReference type="Proteomes" id="UP000242444"/>
    </source>
</evidence>
<dbReference type="PANTHER" id="PTHR40763">
    <property type="entry name" value="MEMBRANE PROTEIN-RELATED"/>
    <property type="match status" value="1"/>
</dbReference>
<name>A0A263DCR9_9PSEU</name>
<evidence type="ECO:0000259" key="2">
    <source>
        <dbReference type="Pfam" id="PF09922"/>
    </source>
</evidence>
<dbReference type="AlphaFoldDB" id="A0A263DCR9"/>
<comment type="caution">
    <text evidence="3">The sequence shown here is derived from an EMBL/GenBank/DDBJ whole genome shotgun (WGS) entry which is preliminary data.</text>
</comment>
<dbReference type="Pfam" id="PF09922">
    <property type="entry name" value="LiaF-like_C"/>
    <property type="match status" value="1"/>
</dbReference>
<feature type="domain" description="DUF1707" evidence="1">
    <location>
        <begin position="14"/>
        <end position="66"/>
    </location>
</feature>
<proteinExistence type="predicted"/>
<reference evidence="3 4" key="1">
    <citation type="submission" date="2017-07" db="EMBL/GenBank/DDBJ databases">
        <title>Amycolatopsis antarcticus sp. nov., isolated from the surface of an Antarcticus brown macroalga.</title>
        <authorList>
            <person name="Wang J."/>
            <person name="Leiva S."/>
            <person name="Huang J."/>
            <person name="Huang Y."/>
        </authorList>
    </citation>
    <scope>NUCLEOTIDE SEQUENCE [LARGE SCALE GENOMIC DNA]</scope>
    <source>
        <strain evidence="3 4">AU-G6</strain>
    </source>
</reference>
<evidence type="ECO:0000259" key="1">
    <source>
        <dbReference type="Pfam" id="PF08044"/>
    </source>
</evidence>
<feature type="domain" description="Cell wall-active antibiotics response LiaF-like C-terminal" evidence="2">
    <location>
        <begin position="118"/>
        <end position="180"/>
    </location>
</feature>
<dbReference type="OrthoDB" id="4772576at2"/>
<organism evidence="3 4">
    <name type="scientific">Amycolatopsis antarctica</name>
    <dbReference type="NCBI Taxonomy" id="1854586"/>
    <lineage>
        <taxon>Bacteria</taxon>
        <taxon>Bacillati</taxon>
        <taxon>Actinomycetota</taxon>
        <taxon>Actinomycetes</taxon>
        <taxon>Pseudonocardiales</taxon>
        <taxon>Pseudonocardiaceae</taxon>
        <taxon>Amycolatopsis</taxon>
    </lineage>
</organism>
<sequence>MVTEQSGSPESGRLRASDIDRERVAKILHTAMSEGRIDMGELEERLDVVYRAKTLDELEPVIADLPSSNRTGGIITPATSTAVSAADRGDLVGGVPGSATSIAVMSGVTRKGSWVVPQQHNSVAFWGGVDIDLRNARFAQQHTTITAVAIMGGIDIVVPDDITVDVTGFGFMGAFDLDDKSGAAPAGPDAPVVKINGLGFWGAVTVIRKPREDPRKQVEN</sequence>
<dbReference type="Proteomes" id="UP000242444">
    <property type="component" value="Unassembled WGS sequence"/>
</dbReference>
<dbReference type="Pfam" id="PF08044">
    <property type="entry name" value="DUF1707"/>
    <property type="match status" value="1"/>
</dbReference>
<dbReference type="EMBL" id="NKYE01000001">
    <property type="protein sequence ID" value="OZM75307.1"/>
    <property type="molecule type" value="Genomic_DNA"/>
</dbReference>
<accession>A0A263DCR9</accession>